<gene>
    <name evidence="1" type="ORF">DES38_10720</name>
</gene>
<dbReference type="OrthoDB" id="9814556at2"/>
<name>A0A2V3WQA9_9BACI</name>
<evidence type="ECO:0000313" key="1">
    <source>
        <dbReference type="EMBL" id="PXW90889.1"/>
    </source>
</evidence>
<dbReference type="EMBL" id="QJJR01000007">
    <property type="protein sequence ID" value="PXW90889.1"/>
    <property type="molecule type" value="Genomic_DNA"/>
</dbReference>
<evidence type="ECO:0000313" key="2">
    <source>
        <dbReference type="Proteomes" id="UP000247922"/>
    </source>
</evidence>
<dbReference type="AlphaFoldDB" id="A0A2V3WQA9"/>
<dbReference type="RefSeq" id="WP_110251454.1">
    <property type="nucleotide sequence ID" value="NZ_QJJR01000007.1"/>
</dbReference>
<reference evidence="1 2" key="1">
    <citation type="submission" date="2018-05" db="EMBL/GenBank/DDBJ databases">
        <title>Genomic Encyclopedia of Type Strains, Phase IV (KMG-IV): sequencing the most valuable type-strain genomes for metagenomic binning, comparative biology and taxonomic classification.</title>
        <authorList>
            <person name="Goeker M."/>
        </authorList>
    </citation>
    <scope>NUCLEOTIDE SEQUENCE [LARGE SCALE GENOMIC DNA]</scope>
    <source>
        <strain evidence="1 2">DSM 22440</strain>
    </source>
</reference>
<proteinExistence type="predicted"/>
<sequence>MLLPALFKEALAQTGFDMADIELMAVDPLYDFYYPEGTGFRKYGNEDQQLHIERLLTICLVFYRSTLV</sequence>
<protein>
    <submittedName>
        <fullName evidence="1">Uncharacterized protein</fullName>
    </submittedName>
</protein>
<organism evidence="1 2">
    <name type="scientific">Streptohalobacillus salinus</name>
    <dbReference type="NCBI Taxonomy" id="621096"/>
    <lineage>
        <taxon>Bacteria</taxon>
        <taxon>Bacillati</taxon>
        <taxon>Bacillota</taxon>
        <taxon>Bacilli</taxon>
        <taxon>Bacillales</taxon>
        <taxon>Bacillaceae</taxon>
        <taxon>Streptohalobacillus</taxon>
    </lineage>
</organism>
<accession>A0A2V3WQA9</accession>
<comment type="caution">
    <text evidence="1">The sequence shown here is derived from an EMBL/GenBank/DDBJ whole genome shotgun (WGS) entry which is preliminary data.</text>
</comment>
<keyword evidence="2" id="KW-1185">Reference proteome</keyword>
<dbReference type="Proteomes" id="UP000247922">
    <property type="component" value="Unassembled WGS sequence"/>
</dbReference>